<dbReference type="PANTHER" id="PTHR34458">
    <property type="entry name" value="POLLEN OLE E 1 ALLERGEN AND EXTENSIN FAMILY PROTEIN-RELATED"/>
    <property type="match status" value="1"/>
</dbReference>
<evidence type="ECO:0008006" key="4">
    <source>
        <dbReference type="Google" id="ProtNLM"/>
    </source>
</evidence>
<keyword evidence="1" id="KW-0732">Signal</keyword>
<evidence type="ECO:0000313" key="2">
    <source>
        <dbReference type="EMBL" id="KAB9740954.1"/>
    </source>
</evidence>
<name>A0A5N6L5X4_9ROSI</name>
<organism evidence="2 3">
    <name type="scientific">Carpinus fangiana</name>
    <dbReference type="NCBI Taxonomy" id="176857"/>
    <lineage>
        <taxon>Eukaryota</taxon>
        <taxon>Viridiplantae</taxon>
        <taxon>Streptophyta</taxon>
        <taxon>Embryophyta</taxon>
        <taxon>Tracheophyta</taxon>
        <taxon>Spermatophyta</taxon>
        <taxon>Magnoliopsida</taxon>
        <taxon>eudicotyledons</taxon>
        <taxon>Gunneridae</taxon>
        <taxon>Pentapetalae</taxon>
        <taxon>rosids</taxon>
        <taxon>fabids</taxon>
        <taxon>Fagales</taxon>
        <taxon>Betulaceae</taxon>
        <taxon>Carpinus</taxon>
    </lineage>
</organism>
<accession>A0A5N6L5X4</accession>
<dbReference type="SUPFAM" id="SSF49478">
    <property type="entry name" value="Cna protein B-type domain"/>
    <property type="match status" value="1"/>
</dbReference>
<dbReference type="OrthoDB" id="905355at2759"/>
<feature type="signal peptide" evidence="1">
    <location>
        <begin position="1"/>
        <end position="17"/>
    </location>
</feature>
<keyword evidence="3" id="KW-1185">Reference proteome</keyword>
<comment type="caution">
    <text evidence="2">The sequence shown here is derived from an EMBL/GenBank/DDBJ whole genome shotgun (WGS) entry which is preliminary data.</text>
</comment>
<dbReference type="Proteomes" id="UP000327013">
    <property type="component" value="Unassembled WGS sequence"/>
</dbReference>
<proteinExistence type="predicted"/>
<sequence length="155" mass="15958">MALKLALFVFLVIAVVAAPLPRAQSQPVSGLFNLSLINGTVFCSVNGSIGANGTVFPNAVVRLQCGAGNIVSTTITDGSGMFVITLDPRQLLQFLVSSLVADCNLVVVTPLVTCNANLPIGGVLQSPLQLVGTIIRGVVRITIFTSTGFTLTGAT</sequence>
<evidence type="ECO:0000313" key="3">
    <source>
        <dbReference type="Proteomes" id="UP000327013"/>
    </source>
</evidence>
<protein>
    <recommendedName>
        <fullName evidence="4">Phylloplanin-like</fullName>
    </recommendedName>
</protein>
<dbReference type="EMBL" id="VIBQ01000259">
    <property type="protein sequence ID" value="KAB9740954.1"/>
    <property type="molecule type" value="Genomic_DNA"/>
</dbReference>
<dbReference type="PANTHER" id="PTHR34458:SF5">
    <property type="entry name" value="POLLEN OLE E 1 ALLERGEN AND EXTENSIN FAMILY PROTEIN"/>
    <property type="match status" value="1"/>
</dbReference>
<dbReference type="InterPro" id="IPR040404">
    <property type="entry name" value="Phylloplanin-like"/>
</dbReference>
<evidence type="ECO:0000256" key="1">
    <source>
        <dbReference type="SAM" id="SignalP"/>
    </source>
</evidence>
<reference evidence="2 3" key="1">
    <citation type="submission" date="2019-06" db="EMBL/GenBank/DDBJ databases">
        <title>A chromosomal-level reference genome of Carpinus fangiana (Coryloideae, Betulaceae).</title>
        <authorList>
            <person name="Yang X."/>
            <person name="Wang Z."/>
            <person name="Zhang L."/>
            <person name="Hao G."/>
            <person name="Liu J."/>
            <person name="Yang Y."/>
        </authorList>
    </citation>
    <scope>NUCLEOTIDE SEQUENCE [LARGE SCALE GENOMIC DNA]</scope>
    <source>
        <strain evidence="2">Cfa_2016G</strain>
        <tissue evidence="2">Leaf</tissue>
    </source>
</reference>
<feature type="chain" id="PRO_5024276699" description="Phylloplanin-like" evidence="1">
    <location>
        <begin position="18"/>
        <end position="155"/>
    </location>
</feature>
<gene>
    <name evidence="2" type="ORF">FH972_027064</name>
</gene>
<dbReference type="AlphaFoldDB" id="A0A5N6L5X4"/>